<comment type="similarity">
    <text evidence="1">Belongs to the Gfo/Idh/MocA family.</text>
</comment>
<protein>
    <submittedName>
        <fullName evidence="4">NAD(P)-binding protein</fullName>
    </submittedName>
</protein>
<evidence type="ECO:0000313" key="4">
    <source>
        <dbReference type="EMBL" id="KAF2667009.1"/>
    </source>
</evidence>
<dbReference type="InterPro" id="IPR036291">
    <property type="entry name" value="NAD(P)-bd_dom_sf"/>
</dbReference>
<feature type="domain" description="GFO/IDH/MocA-like oxidoreductase" evidence="3">
    <location>
        <begin position="149"/>
        <end position="267"/>
    </location>
</feature>
<gene>
    <name evidence="4" type="ORF">BT63DRAFT_457966</name>
</gene>
<dbReference type="PANTHER" id="PTHR42840:SF5">
    <property type="entry name" value="NAD(P)-BINDING ROSSMANN-FOLD SUPERFAMILY PROTEIN"/>
    <property type="match status" value="1"/>
</dbReference>
<dbReference type="GO" id="GO:0000166">
    <property type="term" value="F:nucleotide binding"/>
    <property type="evidence" value="ECO:0007669"/>
    <property type="project" value="InterPro"/>
</dbReference>
<dbReference type="EMBL" id="MU004238">
    <property type="protein sequence ID" value="KAF2667009.1"/>
    <property type="molecule type" value="Genomic_DNA"/>
</dbReference>
<dbReference type="SUPFAM" id="SSF55347">
    <property type="entry name" value="Glyceraldehyde-3-phosphate dehydrogenase-like, C-terminal domain"/>
    <property type="match status" value="1"/>
</dbReference>
<evidence type="ECO:0000313" key="5">
    <source>
        <dbReference type="Proteomes" id="UP000799302"/>
    </source>
</evidence>
<name>A0A6A6U3Z1_9PEZI</name>
<dbReference type="AlphaFoldDB" id="A0A6A6U3Z1"/>
<dbReference type="GO" id="GO:0016491">
    <property type="term" value="F:oxidoreductase activity"/>
    <property type="evidence" value="ECO:0007669"/>
    <property type="project" value="TreeGrafter"/>
</dbReference>
<dbReference type="InterPro" id="IPR000683">
    <property type="entry name" value="Gfo/Idh/MocA-like_OxRdtase_N"/>
</dbReference>
<reference evidence="4" key="1">
    <citation type="journal article" date="2020" name="Stud. Mycol.">
        <title>101 Dothideomycetes genomes: a test case for predicting lifestyles and emergence of pathogens.</title>
        <authorList>
            <person name="Haridas S."/>
            <person name="Albert R."/>
            <person name="Binder M."/>
            <person name="Bloem J."/>
            <person name="Labutti K."/>
            <person name="Salamov A."/>
            <person name="Andreopoulos B."/>
            <person name="Baker S."/>
            <person name="Barry K."/>
            <person name="Bills G."/>
            <person name="Bluhm B."/>
            <person name="Cannon C."/>
            <person name="Castanera R."/>
            <person name="Culley D."/>
            <person name="Daum C."/>
            <person name="Ezra D."/>
            <person name="Gonzalez J."/>
            <person name="Henrissat B."/>
            <person name="Kuo A."/>
            <person name="Liang C."/>
            <person name="Lipzen A."/>
            <person name="Lutzoni F."/>
            <person name="Magnuson J."/>
            <person name="Mondo S."/>
            <person name="Nolan M."/>
            <person name="Ohm R."/>
            <person name="Pangilinan J."/>
            <person name="Park H.-J."/>
            <person name="Ramirez L."/>
            <person name="Alfaro M."/>
            <person name="Sun H."/>
            <person name="Tritt A."/>
            <person name="Yoshinaga Y."/>
            <person name="Zwiers L.-H."/>
            <person name="Turgeon B."/>
            <person name="Goodwin S."/>
            <person name="Spatafora J."/>
            <person name="Crous P."/>
            <person name="Grigoriev I."/>
        </authorList>
    </citation>
    <scope>NUCLEOTIDE SEQUENCE</scope>
    <source>
        <strain evidence="4">CBS 115976</strain>
    </source>
</reference>
<evidence type="ECO:0000259" key="2">
    <source>
        <dbReference type="Pfam" id="PF01408"/>
    </source>
</evidence>
<evidence type="ECO:0000259" key="3">
    <source>
        <dbReference type="Pfam" id="PF22725"/>
    </source>
</evidence>
<sequence>MTFGIAILGGGIFAKEEHLPAIKAGSDLKLVAIYSRSLKSAKSLEAGDDVDLYSDDSGAGKRLDDLLARSDVHGVVIALPILVQPEIIRKALKAGKHVLSEKPIAKDVKEAQELVDWYGKEIDSSKVTWGVAENGRFWPEFIYAADLAKSLGRLLQFQVRVHSFTGDDGKYFNTPWRKHPGYQGGFLLDGGVHYVAATRFLLGEKDNTVATASAFTAQLQEHLPPIDTLNATLKTKAGVSGTFSVSFGTTFPRENTYQLAFEKGSIVVEGASCKFRKPGSTAAEEKKFDRVSGVAAEIKEWAAGLKASKLDARQTADEALKDLILLEAMFKSGEQNGAPVTVK</sequence>
<dbReference type="GO" id="GO:0005737">
    <property type="term" value="C:cytoplasm"/>
    <property type="evidence" value="ECO:0007669"/>
    <property type="project" value="TreeGrafter"/>
</dbReference>
<dbReference type="Pfam" id="PF22725">
    <property type="entry name" value="GFO_IDH_MocA_C3"/>
    <property type="match status" value="1"/>
</dbReference>
<dbReference type="GO" id="GO:0006740">
    <property type="term" value="P:NADPH regeneration"/>
    <property type="evidence" value="ECO:0007669"/>
    <property type="project" value="TreeGrafter"/>
</dbReference>
<dbReference type="Proteomes" id="UP000799302">
    <property type="component" value="Unassembled WGS sequence"/>
</dbReference>
<organism evidence="4 5">
    <name type="scientific">Microthyrium microscopicum</name>
    <dbReference type="NCBI Taxonomy" id="703497"/>
    <lineage>
        <taxon>Eukaryota</taxon>
        <taxon>Fungi</taxon>
        <taxon>Dikarya</taxon>
        <taxon>Ascomycota</taxon>
        <taxon>Pezizomycotina</taxon>
        <taxon>Dothideomycetes</taxon>
        <taxon>Dothideomycetes incertae sedis</taxon>
        <taxon>Microthyriales</taxon>
        <taxon>Microthyriaceae</taxon>
        <taxon>Microthyrium</taxon>
    </lineage>
</organism>
<proteinExistence type="inferred from homology"/>
<dbReference type="InterPro" id="IPR055170">
    <property type="entry name" value="GFO_IDH_MocA-like_dom"/>
</dbReference>
<keyword evidence="5" id="KW-1185">Reference proteome</keyword>
<dbReference type="Pfam" id="PF01408">
    <property type="entry name" value="GFO_IDH_MocA"/>
    <property type="match status" value="1"/>
</dbReference>
<dbReference type="Gene3D" id="3.30.360.10">
    <property type="entry name" value="Dihydrodipicolinate Reductase, domain 2"/>
    <property type="match status" value="1"/>
</dbReference>
<feature type="domain" description="Gfo/Idh/MocA-like oxidoreductase N-terminal" evidence="2">
    <location>
        <begin position="3"/>
        <end position="116"/>
    </location>
</feature>
<dbReference type="Gene3D" id="3.40.50.720">
    <property type="entry name" value="NAD(P)-binding Rossmann-like Domain"/>
    <property type="match status" value="1"/>
</dbReference>
<dbReference type="PANTHER" id="PTHR42840">
    <property type="entry name" value="NAD(P)-BINDING ROSSMANN-FOLD SUPERFAMILY PROTEIN-RELATED"/>
    <property type="match status" value="1"/>
</dbReference>
<dbReference type="SUPFAM" id="SSF51735">
    <property type="entry name" value="NAD(P)-binding Rossmann-fold domains"/>
    <property type="match status" value="1"/>
</dbReference>
<evidence type="ECO:0000256" key="1">
    <source>
        <dbReference type="ARBA" id="ARBA00010928"/>
    </source>
</evidence>
<accession>A0A6A6U3Z1</accession>
<dbReference type="OrthoDB" id="64915at2759"/>